<dbReference type="OrthoDB" id="193535at2"/>
<dbReference type="PROSITE" id="PS51257">
    <property type="entry name" value="PROKAR_LIPOPROTEIN"/>
    <property type="match status" value="1"/>
</dbReference>
<accession>A0A2P8GBV8</accession>
<dbReference type="Pfam" id="PF11937">
    <property type="entry name" value="DUF3455"/>
    <property type="match status" value="1"/>
</dbReference>
<comment type="caution">
    <text evidence="1">The sequence shown here is derived from an EMBL/GenBank/DDBJ whole genome shotgun (WGS) entry which is preliminary data.</text>
</comment>
<dbReference type="EMBL" id="PYAS01000003">
    <property type="protein sequence ID" value="PSL31385.1"/>
    <property type="molecule type" value="Genomic_DNA"/>
</dbReference>
<gene>
    <name evidence="1" type="ORF">CLV60_103251</name>
</gene>
<dbReference type="InterPro" id="IPR021851">
    <property type="entry name" value="DUF3455"/>
</dbReference>
<name>A0A2P8GBV8_9BACT</name>
<dbReference type="AlphaFoldDB" id="A0A2P8GBV8"/>
<reference evidence="1 2" key="1">
    <citation type="submission" date="2018-03" db="EMBL/GenBank/DDBJ databases">
        <title>Genomic Encyclopedia of Archaeal and Bacterial Type Strains, Phase II (KMG-II): from individual species to whole genera.</title>
        <authorList>
            <person name="Goeker M."/>
        </authorList>
    </citation>
    <scope>NUCLEOTIDE SEQUENCE [LARGE SCALE GENOMIC DNA]</scope>
    <source>
        <strain evidence="1 2">DSM 29057</strain>
    </source>
</reference>
<keyword evidence="2" id="KW-1185">Reference proteome</keyword>
<evidence type="ECO:0000313" key="1">
    <source>
        <dbReference type="EMBL" id="PSL31385.1"/>
    </source>
</evidence>
<dbReference type="PANTHER" id="PTHR35567:SF1">
    <property type="entry name" value="CONSERVED FUNGAL PROTEIN (AFU_ORTHOLOGUE AFUA_1G14230)"/>
    <property type="match status" value="1"/>
</dbReference>
<organism evidence="1 2">
    <name type="scientific">Dyadobacter jiangsuensis</name>
    <dbReference type="NCBI Taxonomy" id="1591085"/>
    <lineage>
        <taxon>Bacteria</taxon>
        <taxon>Pseudomonadati</taxon>
        <taxon>Bacteroidota</taxon>
        <taxon>Cytophagia</taxon>
        <taxon>Cytophagales</taxon>
        <taxon>Spirosomataceae</taxon>
        <taxon>Dyadobacter</taxon>
    </lineage>
</organism>
<dbReference type="Proteomes" id="UP000241964">
    <property type="component" value="Unassembled WGS sequence"/>
</dbReference>
<evidence type="ECO:0000313" key="2">
    <source>
        <dbReference type="Proteomes" id="UP000241964"/>
    </source>
</evidence>
<protein>
    <submittedName>
        <fullName evidence="1">Uncharacterized protein DUF3455</fullName>
    </submittedName>
</protein>
<sequence length="207" mass="22342">MKNSNIFRGSGGRILACVILMAFSIACSDYDDHPKPVLTPADHIMLSENLTMPASFALPSNPKGYERVATYFAVGVQKYKAQVKDGAGPVQYQWVFVAPEADLYDASNAKIGSHFVGPTWKLNGPGYMIAGQAFSPAKTYSKDPKSIDWLLLTNKAGQEPTGIFQGVGYIFRIATTGGRAPVSPPTDAAATADVPYTAVYRFVKRIP</sequence>
<dbReference type="RefSeq" id="WP_106594726.1">
    <property type="nucleotide sequence ID" value="NZ_PYAS01000003.1"/>
</dbReference>
<proteinExistence type="predicted"/>
<dbReference type="PANTHER" id="PTHR35567">
    <property type="entry name" value="MALATE DEHYDROGENASE (AFU_ORTHOLOGUE AFUA_2G13800)"/>
    <property type="match status" value="1"/>
</dbReference>